<name>A0ABR0KE77_9EURO</name>
<dbReference type="PANTHER" id="PTHR24148">
    <property type="entry name" value="ANKYRIN REPEAT DOMAIN-CONTAINING PROTEIN 39 HOMOLOG-RELATED"/>
    <property type="match status" value="1"/>
</dbReference>
<dbReference type="EMBL" id="JAVRRG010000036">
    <property type="protein sequence ID" value="KAK5094125.1"/>
    <property type="molecule type" value="Genomic_DNA"/>
</dbReference>
<dbReference type="PANTHER" id="PTHR24148:SF64">
    <property type="entry name" value="HETEROKARYON INCOMPATIBILITY DOMAIN-CONTAINING PROTEIN"/>
    <property type="match status" value="1"/>
</dbReference>
<feature type="domain" description="Heterokaryon incompatibility" evidence="1">
    <location>
        <begin position="109"/>
        <end position="247"/>
    </location>
</feature>
<proteinExistence type="predicted"/>
<evidence type="ECO:0000313" key="3">
    <source>
        <dbReference type="Proteomes" id="UP001345013"/>
    </source>
</evidence>
<evidence type="ECO:0000313" key="2">
    <source>
        <dbReference type="EMBL" id="KAK5094125.1"/>
    </source>
</evidence>
<dbReference type="Pfam" id="PF06985">
    <property type="entry name" value="HET"/>
    <property type="match status" value="1"/>
</dbReference>
<comment type="caution">
    <text evidence="2">The sequence shown here is derived from an EMBL/GenBank/DDBJ whole genome shotgun (WGS) entry which is preliminary data.</text>
</comment>
<sequence length="386" mass="44336">MDNMIWSGDILWLILCILERLLALYAVYHLAEPGIRRLNDQITWWSITAKWWPRHTLPQKASRDGPMLYEALPTHPVCIRLLIIEPDSLDRVVRGRLVIRPLTECTGQYEALSYVWGSTNDQHEIIVNDCSVSVTRNLLDALQGLRPRKEFRVLWIDALCINQDDMEEKGQQVRMMDQIYACAAEIQIWLGQENDSTAHGMLALAHLAAVDGSSANTPPRRFIPVERDGLEDILGRVWFSRVWVAQEAALATKATINVGSQSVSWDKTSIFRFLKRLQYAENMSLWQEGVACDMRNLRDLLELGSRLAGSTIKEDLMGAVHERRHLKCVDPRDHIYANLSLAKDAKDFQVDYTAPVTDVFERLYHYTRIKYKDMWSGLVEPATTRQ</sequence>
<protein>
    <recommendedName>
        <fullName evidence="1">Heterokaryon incompatibility domain-containing protein</fullName>
    </recommendedName>
</protein>
<reference evidence="2 3" key="1">
    <citation type="submission" date="2023-08" db="EMBL/GenBank/DDBJ databases">
        <title>Black Yeasts Isolated from many extreme environments.</title>
        <authorList>
            <person name="Coleine C."/>
            <person name="Stajich J.E."/>
            <person name="Selbmann L."/>
        </authorList>
    </citation>
    <scope>NUCLEOTIDE SEQUENCE [LARGE SCALE GENOMIC DNA]</scope>
    <source>
        <strain evidence="2 3">CCFEE 5885</strain>
    </source>
</reference>
<keyword evidence="3" id="KW-1185">Reference proteome</keyword>
<accession>A0ABR0KE77</accession>
<dbReference type="InterPro" id="IPR052895">
    <property type="entry name" value="HetReg/Transcr_Mod"/>
</dbReference>
<evidence type="ECO:0000259" key="1">
    <source>
        <dbReference type="Pfam" id="PF06985"/>
    </source>
</evidence>
<gene>
    <name evidence="2" type="ORF">LTR24_003730</name>
</gene>
<organism evidence="2 3">
    <name type="scientific">Lithohypha guttulata</name>
    <dbReference type="NCBI Taxonomy" id="1690604"/>
    <lineage>
        <taxon>Eukaryota</taxon>
        <taxon>Fungi</taxon>
        <taxon>Dikarya</taxon>
        <taxon>Ascomycota</taxon>
        <taxon>Pezizomycotina</taxon>
        <taxon>Eurotiomycetes</taxon>
        <taxon>Chaetothyriomycetidae</taxon>
        <taxon>Chaetothyriales</taxon>
        <taxon>Trichomeriaceae</taxon>
        <taxon>Lithohypha</taxon>
    </lineage>
</organism>
<dbReference type="Proteomes" id="UP001345013">
    <property type="component" value="Unassembled WGS sequence"/>
</dbReference>
<dbReference type="InterPro" id="IPR010730">
    <property type="entry name" value="HET"/>
</dbReference>